<comment type="subunit">
    <text evidence="10">F-type ATPases have 2 components, CF(1) - the catalytic core - and CF(0) - the membrane proton channel. CF(1) has five subunits: alpha(3), beta(3), gamma(1), delta(1), epsilon(1). CF(0) has three main subunits: a, b and c.</text>
</comment>
<evidence type="ECO:0000256" key="8">
    <source>
        <dbReference type="ARBA" id="ARBA00023196"/>
    </source>
</evidence>
<dbReference type="Pfam" id="PF00231">
    <property type="entry name" value="ATP-synt"/>
    <property type="match status" value="1"/>
</dbReference>
<evidence type="ECO:0000256" key="7">
    <source>
        <dbReference type="ARBA" id="ARBA00023136"/>
    </source>
</evidence>
<comment type="caution">
    <text evidence="11">The sequence shown here is derived from an EMBL/GenBank/DDBJ whole genome shotgun (WGS) entry which is preliminary data.</text>
</comment>
<dbReference type="NCBIfam" id="TIGR01146">
    <property type="entry name" value="ATPsyn_F1gamma"/>
    <property type="match status" value="1"/>
</dbReference>
<dbReference type="InterPro" id="IPR035968">
    <property type="entry name" value="ATP_synth_F1_ATPase_gsu"/>
</dbReference>
<dbReference type="InterPro" id="IPR023632">
    <property type="entry name" value="ATP_synth_F1_gsu_CS"/>
</dbReference>
<dbReference type="HAMAP" id="MF_00815">
    <property type="entry name" value="ATP_synth_gamma_bact"/>
    <property type="match status" value="1"/>
</dbReference>
<evidence type="ECO:0000313" key="12">
    <source>
        <dbReference type="Proteomes" id="UP000267019"/>
    </source>
</evidence>
<keyword evidence="4 10" id="KW-0813">Transport</keyword>
<evidence type="ECO:0000256" key="2">
    <source>
        <dbReference type="ARBA" id="ARBA00004170"/>
    </source>
</evidence>
<evidence type="ECO:0000256" key="6">
    <source>
        <dbReference type="ARBA" id="ARBA00023065"/>
    </source>
</evidence>
<proteinExistence type="inferred from homology"/>
<evidence type="ECO:0000313" key="11">
    <source>
        <dbReference type="EMBL" id="RKQ83840.1"/>
    </source>
</evidence>
<evidence type="ECO:0000256" key="9">
    <source>
        <dbReference type="ARBA" id="ARBA00023310"/>
    </source>
</evidence>
<keyword evidence="8 10" id="KW-0139">CF(1)</keyword>
<dbReference type="GO" id="GO:0005886">
    <property type="term" value="C:plasma membrane"/>
    <property type="evidence" value="ECO:0007669"/>
    <property type="project" value="UniProtKB-SubCell"/>
</dbReference>
<keyword evidence="9 10" id="KW-0066">ATP synthesis</keyword>
<evidence type="ECO:0000256" key="5">
    <source>
        <dbReference type="ARBA" id="ARBA00022781"/>
    </source>
</evidence>
<reference evidence="11 12" key="1">
    <citation type="submission" date="2018-10" db="EMBL/GenBank/DDBJ databases">
        <title>Genomic Encyclopedia of Type Strains, Phase IV (KMG-IV): sequencing the most valuable type-strain genomes for metagenomic binning, comparative biology and taxonomic classification.</title>
        <authorList>
            <person name="Goeker M."/>
        </authorList>
    </citation>
    <scope>NUCLEOTIDE SEQUENCE [LARGE SCALE GENOMIC DNA]</scope>
    <source>
        <strain evidence="11 12">DSM 22653</strain>
    </source>
</reference>
<comment type="subcellular location">
    <subcellularLocation>
        <location evidence="10">Cell membrane</location>
        <topology evidence="10">Peripheral membrane protein</topology>
    </subcellularLocation>
    <subcellularLocation>
        <location evidence="2">Membrane</location>
        <topology evidence="2">Peripheral membrane protein</topology>
    </subcellularLocation>
</comment>
<dbReference type="CDD" id="cd12151">
    <property type="entry name" value="F1-ATPase_gamma"/>
    <property type="match status" value="1"/>
</dbReference>
<gene>
    <name evidence="10" type="primary">atpG</name>
    <name evidence="11" type="ORF">C7438_1500</name>
</gene>
<dbReference type="GO" id="GO:0046933">
    <property type="term" value="F:proton-transporting ATP synthase activity, rotational mechanism"/>
    <property type="evidence" value="ECO:0007669"/>
    <property type="project" value="UniProtKB-UniRule"/>
</dbReference>
<evidence type="ECO:0000256" key="4">
    <source>
        <dbReference type="ARBA" id="ARBA00022448"/>
    </source>
</evidence>
<keyword evidence="7 10" id="KW-0472">Membrane</keyword>
<keyword evidence="10" id="KW-1003">Cell membrane</keyword>
<dbReference type="PROSITE" id="PS00153">
    <property type="entry name" value="ATPASE_GAMMA"/>
    <property type="match status" value="1"/>
</dbReference>
<dbReference type="PANTHER" id="PTHR11693:SF22">
    <property type="entry name" value="ATP SYNTHASE SUBUNIT GAMMA, MITOCHONDRIAL"/>
    <property type="match status" value="1"/>
</dbReference>
<dbReference type="RefSeq" id="WP_121444748.1">
    <property type="nucleotide sequence ID" value="NZ_RBIJ01000005.1"/>
</dbReference>
<keyword evidence="12" id="KW-1185">Reference proteome</keyword>
<dbReference type="EMBL" id="RBIJ01000005">
    <property type="protein sequence ID" value="RKQ83840.1"/>
    <property type="molecule type" value="Genomic_DNA"/>
</dbReference>
<dbReference type="PANTHER" id="PTHR11693">
    <property type="entry name" value="ATP SYNTHASE GAMMA CHAIN"/>
    <property type="match status" value="1"/>
</dbReference>
<keyword evidence="6 10" id="KW-0406">Ion transport</keyword>
<evidence type="ECO:0000256" key="1">
    <source>
        <dbReference type="ARBA" id="ARBA00003456"/>
    </source>
</evidence>
<keyword evidence="5 10" id="KW-0375">Hydrogen ion transport</keyword>
<sequence length="306" mass="34272">MAKGLRELRSRIRSLKKTQQITHTMELISASRLRHAQERALLAKPYAQELRRTIAGIMRGLETRPDYQELVSRQPLLVQRPVERTAYLLITSDRGLAGAYNANLFRFLLRTLEERHGGDRSRFVLIAVGRKGRDFFRRRGFPVVKEVTGLSDFPRYEDVQEIAKGAVQAFAEGVYDELVLVYNAFHSALVQRPTAVTLLPLGKGLFQSQEDASEAVSEGEAEYEFEPSPDAVLQVLLPRYAEALIFSAVLEAKAGEHASRMAAMRSATDNAKEIIRTTTIRMNRARQAAITQEISEVMAGAEALKG</sequence>
<evidence type="ECO:0000256" key="3">
    <source>
        <dbReference type="ARBA" id="ARBA00007681"/>
    </source>
</evidence>
<comment type="similarity">
    <text evidence="3 10">Belongs to the ATPase gamma chain family.</text>
</comment>
<name>A0A660L097_9BACL</name>
<organism evidence="11 12">
    <name type="scientific">Brockia lithotrophica</name>
    <dbReference type="NCBI Taxonomy" id="933949"/>
    <lineage>
        <taxon>Bacteria</taxon>
        <taxon>Bacillati</taxon>
        <taxon>Bacillota</taxon>
        <taxon>Bacilli</taxon>
        <taxon>Bacillales</taxon>
        <taxon>Bacillales Family X. Incertae Sedis</taxon>
        <taxon>Brockia</taxon>
    </lineage>
</organism>
<dbReference type="AlphaFoldDB" id="A0A660L097"/>
<evidence type="ECO:0000256" key="10">
    <source>
        <dbReference type="HAMAP-Rule" id="MF_00815"/>
    </source>
</evidence>
<dbReference type="GO" id="GO:0042777">
    <property type="term" value="P:proton motive force-driven plasma membrane ATP synthesis"/>
    <property type="evidence" value="ECO:0007669"/>
    <property type="project" value="UniProtKB-UniRule"/>
</dbReference>
<dbReference type="GO" id="GO:0045259">
    <property type="term" value="C:proton-transporting ATP synthase complex"/>
    <property type="evidence" value="ECO:0007669"/>
    <property type="project" value="UniProtKB-KW"/>
</dbReference>
<dbReference type="Gene3D" id="3.40.1380.10">
    <property type="match status" value="1"/>
</dbReference>
<comment type="function">
    <text evidence="1 10">Produces ATP from ADP in the presence of a proton gradient across the membrane. The gamma chain is believed to be important in regulating ATPase activity and the flow of protons through the CF(0) complex.</text>
</comment>
<dbReference type="Gene3D" id="1.10.287.80">
    <property type="entry name" value="ATP synthase, gamma subunit, helix hairpin domain"/>
    <property type="match status" value="2"/>
</dbReference>
<dbReference type="PRINTS" id="PR00126">
    <property type="entry name" value="ATPASEGAMMA"/>
</dbReference>
<dbReference type="Proteomes" id="UP000267019">
    <property type="component" value="Unassembled WGS sequence"/>
</dbReference>
<dbReference type="OrthoDB" id="9812769at2"/>
<accession>A0A660L097</accession>
<dbReference type="GO" id="GO:0005524">
    <property type="term" value="F:ATP binding"/>
    <property type="evidence" value="ECO:0007669"/>
    <property type="project" value="UniProtKB-UniRule"/>
</dbReference>
<dbReference type="InterPro" id="IPR000131">
    <property type="entry name" value="ATP_synth_F1_gsu"/>
</dbReference>
<protein>
    <recommendedName>
        <fullName evidence="10">ATP synthase gamma chain</fullName>
    </recommendedName>
    <alternativeName>
        <fullName evidence="10">ATP synthase F1 sector gamma subunit</fullName>
    </alternativeName>
    <alternativeName>
        <fullName evidence="10">F-ATPase gamma subunit</fullName>
    </alternativeName>
</protein>
<dbReference type="SUPFAM" id="SSF52943">
    <property type="entry name" value="ATP synthase (F1-ATPase), gamma subunit"/>
    <property type="match status" value="1"/>
</dbReference>